<dbReference type="InterPro" id="IPR029063">
    <property type="entry name" value="SAM-dependent_MTases_sf"/>
</dbReference>
<reference evidence="2" key="1">
    <citation type="submission" date="2016-04" db="EMBL/GenBank/DDBJ databases">
        <authorList>
            <person name="Evans L.H."/>
            <person name="Alamgir A."/>
            <person name="Owens N."/>
            <person name="Weber N.D."/>
            <person name="Virtaneva K."/>
            <person name="Barbian K."/>
            <person name="Babar A."/>
            <person name="Rosenke K."/>
        </authorList>
    </citation>
    <scope>NUCLEOTIDE SEQUENCE</scope>
    <source>
        <strain evidence="2">86</strain>
    </source>
</reference>
<feature type="domain" description="Methyltransferase small" evidence="1">
    <location>
        <begin position="35"/>
        <end position="157"/>
    </location>
</feature>
<dbReference type="GO" id="GO:0032259">
    <property type="term" value="P:methylation"/>
    <property type="evidence" value="ECO:0007669"/>
    <property type="project" value="UniProtKB-KW"/>
</dbReference>
<protein>
    <submittedName>
        <fullName evidence="2">Methyltransferase domain protein</fullName>
    </submittedName>
</protein>
<dbReference type="GO" id="GO:0003676">
    <property type="term" value="F:nucleic acid binding"/>
    <property type="evidence" value="ECO:0007669"/>
    <property type="project" value="InterPro"/>
</dbReference>
<dbReference type="GO" id="GO:0008757">
    <property type="term" value="F:S-adenosylmethionine-dependent methyltransferase activity"/>
    <property type="evidence" value="ECO:0007669"/>
    <property type="project" value="UniProtKB-ARBA"/>
</dbReference>
<gene>
    <name evidence="2" type="ORF">KL86CLO1_12715</name>
</gene>
<evidence type="ECO:0000259" key="1">
    <source>
        <dbReference type="Pfam" id="PF05175"/>
    </source>
</evidence>
<keyword evidence="2" id="KW-0808">Transferase</keyword>
<keyword evidence="2" id="KW-0489">Methyltransferase</keyword>
<dbReference type="PROSITE" id="PS00092">
    <property type="entry name" value="N6_MTASE"/>
    <property type="match status" value="1"/>
</dbReference>
<dbReference type="EMBL" id="FLUN01000001">
    <property type="protein sequence ID" value="SBW09691.1"/>
    <property type="molecule type" value="Genomic_DNA"/>
</dbReference>
<dbReference type="GO" id="GO:0008170">
    <property type="term" value="F:N-methyltransferase activity"/>
    <property type="evidence" value="ECO:0007669"/>
    <property type="project" value="UniProtKB-ARBA"/>
</dbReference>
<dbReference type="Gene3D" id="3.40.50.150">
    <property type="entry name" value="Vaccinia Virus protein VP39"/>
    <property type="match status" value="1"/>
</dbReference>
<evidence type="ECO:0000313" key="2">
    <source>
        <dbReference type="EMBL" id="SBW09691.1"/>
    </source>
</evidence>
<name>A0A212KDG8_9FIRM</name>
<dbReference type="CDD" id="cd02440">
    <property type="entry name" value="AdoMet_MTases"/>
    <property type="match status" value="1"/>
</dbReference>
<sequence length="207" mass="22094">MEREEQLGPYHYAWDEGCFPLGQDSLALAAFCTVTLRWRVCDLGCGAGALMLLLLGREPSLEVQGIELDTHAVEYARKNLAGNDLAGTVTAGDLTNRNCLPPAGRCDLVVSNPPYFATATGANGGPTRMEAGCTLEKLCAAAAYLLKNGGRFALVHRPERLCDLLCALRGSGLEPKRMKLLAAPAKAPYAVLIEAVRQGKPGLKIEP</sequence>
<dbReference type="Pfam" id="PF05175">
    <property type="entry name" value="MTS"/>
    <property type="match status" value="1"/>
</dbReference>
<dbReference type="PANTHER" id="PTHR47739">
    <property type="entry name" value="TRNA1(VAL) (ADENINE(37)-N6)-METHYLTRANSFERASE"/>
    <property type="match status" value="1"/>
</dbReference>
<organism evidence="2">
    <name type="scientific">uncultured Eubacteriales bacterium</name>
    <dbReference type="NCBI Taxonomy" id="172733"/>
    <lineage>
        <taxon>Bacteria</taxon>
        <taxon>Bacillati</taxon>
        <taxon>Bacillota</taxon>
        <taxon>Clostridia</taxon>
        <taxon>Eubacteriales</taxon>
        <taxon>environmental samples</taxon>
    </lineage>
</organism>
<dbReference type="PANTHER" id="PTHR47739:SF1">
    <property type="entry name" value="TRNA1(VAL) (ADENINE(37)-N6)-METHYLTRANSFERASE"/>
    <property type="match status" value="1"/>
</dbReference>
<dbReference type="AlphaFoldDB" id="A0A212KDG8"/>
<dbReference type="InterPro" id="IPR050210">
    <property type="entry name" value="tRNA_Adenine-N(6)_MTase"/>
</dbReference>
<dbReference type="InterPro" id="IPR002052">
    <property type="entry name" value="DNA_methylase_N6_adenine_CS"/>
</dbReference>
<dbReference type="InterPro" id="IPR007848">
    <property type="entry name" value="Small_mtfrase_dom"/>
</dbReference>
<dbReference type="SUPFAM" id="SSF53335">
    <property type="entry name" value="S-adenosyl-L-methionine-dependent methyltransferases"/>
    <property type="match status" value="1"/>
</dbReference>
<proteinExistence type="predicted"/>
<accession>A0A212KDG8</accession>